<keyword evidence="1" id="KW-0472">Membrane</keyword>
<feature type="chain" id="PRO_5011958209" evidence="2">
    <location>
        <begin position="24"/>
        <end position="107"/>
    </location>
</feature>
<organism evidence="3 4">
    <name type="scientific">Epilithonimonas zeae</name>
    <dbReference type="NCBI Taxonomy" id="1416779"/>
    <lineage>
        <taxon>Bacteria</taxon>
        <taxon>Pseudomonadati</taxon>
        <taxon>Bacteroidota</taxon>
        <taxon>Flavobacteriia</taxon>
        <taxon>Flavobacteriales</taxon>
        <taxon>Weeksellaceae</taxon>
        <taxon>Chryseobacterium group</taxon>
        <taxon>Epilithonimonas</taxon>
    </lineage>
</organism>
<evidence type="ECO:0000256" key="1">
    <source>
        <dbReference type="SAM" id="Phobius"/>
    </source>
</evidence>
<evidence type="ECO:0000313" key="3">
    <source>
        <dbReference type="EMBL" id="SIN87216.1"/>
    </source>
</evidence>
<reference evidence="4" key="1">
    <citation type="submission" date="2016-11" db="EMBL/GenBank/DDBJ databases">
        <authorList>
            <person name="Varghese N."/>
            <person name="Submissions S."/>
        </authorList>
    </citation>
    <scope>NUCLEOTIDE SEQUENCE [LARGE SCALE GENOMIC DNA]</scope>
    <source>
        <strain evidence="4">DSM 27623</strain>
    </source>
</reference>
<feature type="transmembrane region" description="Helical" evidence="1">
    <location>
        <begin position="86"/>
        <end position="105"/>
    </location>
</feature>
<evidence type="ECO:0000313" key="4">
    <source>
        <dbReference type="Proteomes" id="UP000185207"/>
    </source>
</evidence>
<protein>
    <submittedName>
        <fullName evidence="3">Uncharacterized protein</fullName>
    </submittedName>
</protein>
<dbReference type="STRING" id="1416779.SAMN05444409_0889"/>
<dbReference type="NCBIfam" id="NF037951">
    <property type="entry name" value="spanin2_2"/>
    <property type="match status" value="1"/>
</dbReference>
<dbReference type="Proteomes" id="UP000185207">
    <property type="component" value="Unassembled WGS sequence"/>
</dbReference>
<dbReference type="RefSeq" id="WP_074233659.1">
    <property type="nucleotide sequence ID" value="NZ_FSRK01000001.1"/>
</dbReference>
<proteinExistence type="predicted"/>
<dbReference type="AlphaFoldDB" id="A0A1N6EW48"/>
<sequence length="107" mass="11954">MKKTYLIFSVLLIILLNSCKSIIANPGKALDDNFLEIGKRYEIQDYEAKVHQFKITSVDSINVYGVSKKGKCIVINKKQIREVKKLKVGTSIIVSISAIAALIFIPI</sequence>
<evidence type="ECO:0000256" key="2">
    <source>
        <dbReference type="SAM" id="SignalP"/>
    </source>
</evidence>
<dbReference type="EMBL" id="FSRK01000001">
    <property type="protein sequence ID" value="SIN87216.1"/>
    <property type="molecule type" value="Genomic_DNA"/>
</dbReference>
<name>A0A1N6EW48_9FLAO</name>
<keyword evidence="4" id="KW-1185">Reference proteome</keyword>
<keyword evidence="1" id="KW-1133">Transmembrane helix</keyword>
<keyword evidence="1" id="KW-0812">Transmembrane</keyword>
<accession>A0A1N6EW48</accession>
<gene>
    <name evidence="3" type="ORF">SAMN05444409_0889</name>
</gene>
<dbReference type="OrthoDB" id="1264055at2"/>
<keyword evidence="2" id="KW-0732">Signal</keyword>
<feature type="signal peptide" evidence="2">
    <location>
        <begin position="1"/>
        <end position="23"/>
    </location>
</feature>